<dbReference type="SUPFAM" id="SSF53218">
    <property type="entry name" value="Molybdenum cofactor biosynthesis proteins"/>
    <property type="match status" value="1"/>
</dbReference>
<reference evidence="8 9" key="1">
    <citation type="submission" date="2022-01" db="EMBL/GenBank/DDBJ databases">
        <authorList>
            <person name="Won M."/>
            <person name="Kim S.-J."/>
            <person name="Kwon S.-W."/>
        </authorList>
    </citation>
    <scope>NUCLEOTIDE SEQUENCE [LARGE SCALE GENOMIC DNA]</scope>
    <source>
        <strain evidence="8 9">KCTC 23505</strain>
    </source>
</reference>
<organism evidence="8 9">
    <name type="scientific">Acidiphilium iwatense</name>
    <dbReference type="NCBI Taxonomy" id="768198"/>
    <lineage>
        <taxon>Bacteria</taxon>
        <taxon>Pseudomonadati</taxon>
        <taxon>Pseudomonadota</taxon>
        <taxon>Alphaproteobacteria</taxon>
        <taxon>Acetobacterales</taxon>
        <taxon>Acidocellaceae</taxon>
        <taxon>Acidiphilium</taxon>
    </lineage>
</organism>
<dbReference type="PANTHER" id="PTHR10192">
    <property type="entry name" value="MOLYBDOPTERIN BIOSYNTHESIS PROTEIN"/>
    <property type="match status" value="1"/>
</dbReference>
<evidence type="ECO:0000313" key="9">
    <source>
        <dbReference type="Proteomes" id="UP001521209"/>
    </source>
</evidence>
<evidence type="ECO:0000256" key="1">
    <source>
        <dbReference type="ARBA" id="ARBA00002901"/>
    </source>
</evidence>
<comment type="catalytic activity">
    <reaction evidence="5">
        <text>adenylyl-molybdopterin + molybdate = Mo-molybdopterin + AMP + H(+)</text>
        <dbReference type="Rhea" id="RHEA:35047"/>
        <dbReference type="ChEBI" id="CHEBI:15378"/>
        <dbReference type="ChEBI" id="CHEBI:36264"/>
        <dbReference type="ChEBI" id="CHEBI:62727"/>
        <dbReference type="ChEBI" id="CHEBI:71302"/>
        <dbReference type="ChEBI" id="CHEBI:456215"/>
        <dbReference type="EC" id="2.10.1.1"/>
    </reaction>
</comment>
<dbReference type="NCBIfam" id="NF045515">
    <property type="entry name" value="Glp_gephyrin"/>
    <property type="match status" value="1"/>
</dbReference>
<dbReference type="Pfam" id="PF00994">
    <property type="entry name" value="MoCF_biosynth"/>
    <property type="match status" value="1"/>
</dbReference>
<sequence>MAQLSDDCFAFGGALLPIEEAMRIIAANIGPVASTETVTLADADGRVLAGDIVAPIDLPPYANSAVDGYAVRSADLRDRTVLPVEGRAAAGDPAGVALRAGTARRIFTGAILPEGADTVFMQEDVRLDEAGRVHLPPGLRRGANTRAQGEDVRAGATALPDGRRLRPQDVALAASLGLRDLTARRPIRLALFSTGDEVVDPGTPLAPGKLYDANRILLAALARRAGAEVTDFGILPDSAGVITGALRDATRTHDLVMTSGGVSAGDEDHVRRAIEATGHLVFWRLAIKPGRPVAMGVIDGTPLVGLPGNPVAAFVTFAAVARPLIAALSGAAPPERIALPVRAGFSHRKKSGRREYLRVRLIRAADGELEARKHPRDGAGILSSLTETDGLAELAEPVTTVVPGDVVGYLPYADLF</sequence>
<evidence type="ECO:0000313" key="8">
    <source>
        <dbReference type="EMBL" id="MCF3946989.1"/>
    </source>
</evidence>
<name>A0ABS9DWC4_9PROT</name>
<dbReference type="Gene3D" id="2.40.340.10">
    <property type="entry name" value="MoeA, C-terminal, domain IV"/>
    <property type="match status" value="1"/>
</dbReference>
<evidence type="ECO:0000256" key="4">
    <source>
        <dbReference type="ARBA" id="ARBA00023150"/>
    </source>
</evidence>
<dbReference type="PROSITE" id="PS01079">
    <property type="entry name" value="MOCF_BIOSYNTHESIS_2"/>
    <property type="match status" value="1"/>
</dbReference>
<dbReference type="InterPro" id="IPR036688">
    <property type="entry name" value="MoeA_C_domain_IV_sf"/>
</dbReference>
<keyword evidence="9" id="KW-1185">Reference proteome</keyword>
<dbReference type="Pfam" id="PF03453">
    <property type="entry name" value="MoeA_N"/>
    <property type="match status" value="1"/>
</dbReference>
<dbReference type="PANTHER" id="PTHR10192:SF5">
    <property type="entry name" value="GEPHYRIN"/>
    <property type="match status" value="1"/>
</dbReference>
<dbReference type="InterPro" id="IPR005110">
    <property type="entry name" value="MoeA_linker/N"/>
</dbReference>
<dbReference type="SUPFAM" id="SSF63867">
    <property type="entry name" value="MoeA C-terminal domain-like"/>
    <property type="match status" value="1"/>
</dbReference>
<keyword evidence="6" id="KW-0460">Magnesium</keyword>
<dbReference type="Proteomes" id="UP001521209">
    <property type="component" value="Unassembled WGS sequence"/>
</dbReference>
<keyword evidence="4 6" id="KW-0501">Molybdenum cofactor biosynthesis</keyword>
<keyword evidence="6" id="KW-0808">Transferase</keyword>
<dbReference type="SMART" id="SM00852">
    <property type="entry name" value="MoCF_biosynth"/>
    <property type="match status" value="1"/>
</dbReference>
<dbReference type="InterPro" id="IPR005111">
    <property type="entry name" value="MoeA_C_domain_IV"/>
</dbReference>
<comment type="similarity">
    <text evidence="3 6">Belongs to the MoeA family.</text>
</comment>
<gene>
    <name evidence="8" type="ORF">L2A60_09890</name>
</gene>
<feature type="domain" description="MoaB/Mog" evidence="7">
    <location>
        <begin position="190"/>
        <end position="327"/>
    </location>
</feature>
<comment type="pathway">
    <text evidence="2 6">Cofactor biosynthesis; molybdopterin biosynthesis.</text>
</comment>
<dbReference type="EMBL" id="JAKGBZ010000016">
    <property type="protein sequence ID" value="MCF3946989.1"/>
    <property type="molecule type" value="Genomic_DNA"/>
</dbReference>
<evidence type="ECO:0000256" key="5">
    <source>
        <dbReference type="ARBA" id="ARBA00047317"/>
    </source>
</evidence>
<comment type="function">
    <text evidence="1 6">Catalyzes the insertion of molybdate into adenylated molybdopterin with the concomitant release of AMP.</text>
</comment>
<dbReference type="InterPro" id="IPR001453">
    <property type="entry name" value="MoaB/Mog_dom"/>
</dbReference>
<dbReference type="Gene3D" id="3.90.105.10">
    <property type="entry name" value="Molybdopterin biosynthesis moea protein, domain 2"/>
    <property type="match status" value="1"/>
</dbReference>
<dbReference type="NCBIfam" id="TIGR00177">
    <property type="entry name" value="molyb_syn"/>
    <property type="match status" value="1"/>
</dbReference>
<evidence type="ECO:0000256" key="2">
    <source>
        <dbReference type="ARBA" id="ARBA00005046"/>
    </source>
</evidence>
<comment type="caution">
    <text evidence="8">The sequence shown here is derived from an EMBL/GenBank/DDBJ whole genome shotgun (WGS) entry which is preliminary data.</text>
</comment>
<dbReference type="SUPFAM" id="SSF63882">
    <property type="entry name" value="MoeA N-terminal region -like"/>
    <property type="match status" value="1"/>
</dbReference>
<proteinExistence type="inferred from homology"/>
<dbReference type="Gene3D" id="2.170.190.11">
    <property type="entry name" value="Molybdopterin biosynthesis moea protein, domain 3"/>
    <property type="match status" value="1"/>
</dbReference>
<keyword evidence="6" id="KW-0500">Molybdenum</keyword>
<evidence type="ECO:0000256" key="3">
    <source>
        <dbReference type="ARBA" id="ARBA00010763"/>
    </source>
</evidence>
<dbReference type="InterPro" id="IPR008284">
    <property type="entry name" value="MoCF_biosynth_CS"/>
</dbReference>
<dbReference type="EC" id="2.10.1.1" evidence="6"/>
<dbReference type="InterPro" id="IPR036425">
    <property type="entry name" value="MoaB/Mog-like_dom_sf"/>
</dbReference>
<accession>A0ABS9DWC4</accession>
<dbReference type="InterPro" id="IPR038987">
    <property type="entry name" value="MoeA-like"/>
</dbReference>
<evidence type="ECO:0000259" key="7">
    <source>
        <dbReference type="SMART" id="SM00852"/>
    </source>
</evidence>
<evidence type="ECO:0000256" key="6">
    <source>
        <dbReference type="RuleBase" id="RU365090"/>
    </source>
</evidence>
<dbReference type="InterPro" id="IPR036135">
    <property type="entry name" value="MoeA_linker/N_sf"/>
</dbReference>
<dbReference type="Pfam" id="PF03454">
    <property type="entry name" value="MoeA_C"/>
    <property type="match status" value="1"/>
</dbReference>
<dbReference type="CDD" id="cd00887">
    <property type="entry name" value="MoeA"/>
    <property type="match status" value="1"/>
</dbReference>
<dbReference type="Gene3D" id="3.40.980.10">
    <property type="entry name" value="MoaB/Mog-like domain"/>
    <property type="match status" value="1"/>
</dbReference>
<keyword evidence="6" id="KW-0479">Metal-binding</keyword>
<comment type="cofactor">
    <cofactor evidence="6">
        <name>Mg(2+)</name>
        <dbReference type="ChEBI" id="CHEBI:18420"/>
    </cofactor>
</comment>
<protein>
    <recommendedName>
        <fullName evidence="6">Molybdopterin molybdenumtransferase</fullName>
        <ecNumber evidence="6">2.10.1.1</ecNumber>
    </recommendedName>
</protein>
<dbReference type="RefSeq" id="WP_235704223.1">
    <property type="nucleotide sequence ID" value="NZ_JAKGBZ010000016.1"/>
</dbReference>